<dbReference type="PROSITE" id="PS51257">
    <property type="entry name" value="PROKAR_LIPOPROTEIN"/>
    <property type="match status" value="1"/>
</dbReference>
<dbReference type="OrthoDB" id="9779098at2"/>
<dbReference type="AlphaFoldDB" id="A0A833M7B9"/>
<protein>
    <recommendedName>
        <fullName evidence="1">Bacterial Ig-like domain-containing protein</fullName>
    </recommendedName>
</protein>
<sequence length="171" mass="19879">MKRKLYLLVCMVITMTLLFGCRGYNNRNSDEGTGNTVQHDDIDWEFTTYENVNDFVGVTMIVKEETVLPTGLTVIFENNSDNRCTYGDYFLLEKKINEKWYQVPVAIEGEYGFHDIGYELVSGDSGEWKVNWDWLYGSLNTGEYRIIKDILDIRGTGDYDKYYMAAEFTID</sequence>
<comment type="caution">
    <text evidence="2">The sequence shown here is derived from an EMBL/GenBank/DDBJ whole genome shotgun (WGS) entry which is preliminary data.</text>
</comment>
<dbReference type="Pfam" id="PF20251">
    <property type="entry name" value="Big_14"/>
    <property type="match status" value="1"/>
</dbReference>
<reference evidence="2 3" key="1">
    <citation type="submission" date="2019-10" db="EMBL/GenBank/DDBJ databases">
        <title>Alkaliphilus serpentinus sp. nov. and Alkaliphilus pronyensis sp. nov., two novel anaerobic alkaliphilic species isolated from the serpentinized-hosted hydrothermal field of the Prony Bay (New Caledonia).</title>
        <authorList>
            <person name="Postec A."/>
        </authorList>
    </citation>
    <scope>NUCLEOTIDE SEQUENCE [LARGE SCALE GENOMIC DNA]</scope>
    <source>
        <strain evidence="2 3">LacT</strain>
    </source>
</reference>
<dbReference type="Proteomes" id="UP000465601">
    <property type="component" value="Unassembled WGS sequence"/>
</dbReference>
<gene>
    <name evidence="2" type="ORF">F8153_12585</name>
</gene>
<evidence type="ECO:0000259" key="1">
    <source>
        <dbReference type="Pfam" id="PF20251"/>
    </source>
</evidence>
<name>A0A833M7B9_9FIRM</name>
<dbReference type="InterPro" id="IPR046878">
    <property type="entry name" value="Big_14"/>
</dbReference>
<organism evidence="2 3">
    <name type="scientific">Alkaliphilus serpentinus</name>
    <dbReference type="NCBI Taxonomy" id="1482731"/>
    <lineage>
        <taxon>Bacteria</taxon>
        <taxon>Bacillati</taxon>
        <taxon>Bacillota</taxon>
        <taxon>Clostridia</taxon>
        <taxon>Peptostreptococcales</taxon>
        <taxon>Natronincolaceae</taxon>
        <taxon>Alkaliphilus</taxon>
    </lineage>
</organism>
<accession>A0A833M7B9</accession>
<proteinExistence type="predicted"/>
<feature type="domain" description="Bacterial Ig-like" evidence="1">
    <location>
        <begin position="56"/>
        <end position="168"/>
    </location>
</feature>
<dbReference type="EMBL" id="WBZB01000044">
    <property type="protein sequence ID" value="KAB3527293.1"/>
    <property type="molecule type" value="Genomic_DNA"/>
</dbReference>
<evidence type="ECO:0000313" key="3">
    <source>
        <dbReference type="Proteomes" id="UP000465601"/>
    </source>
</evidence>
<evidence type="ECO:0000313" key="2">
    <source>
        <dbReference type="EMBL" id="KAB3527293.1"/>
    </source>
</evidence>
<dbReference type="RefSeq" id="WP_151866703.1">
    <property type="nucleotide sequence ID" value="NZ_WBZB01000044.1"/>
</dbReference>
<keyword evidence="3" id="KW-1185">Reference proteome</keyword>